<dbReference type="OrthoDB" id="9796461at2"/>
<dbReference type="GO" id="GO:0016747">
    <property type="term" value="F:acyltransferase activity, transferring groups other than amino-acyl groups"/>
    <property type="evidence" value="ECO:0007669"/>
    <property type="project" value="InterPro"/>
</dbReference>
<evidence type="ECO:0000313" key="2">
    <source>
        <dbReference type="Proteomes" id="UP000218263"/>
    </source>
</evidence>
<sequence length="410" mass="47089">MKITYLEFLRGMSCLFIVGWHLAFLAPTGHPTHLTAFWGTDALIMFFMLSGLVINLSESRKPKTRKEFIKNRFIRIYPQFVVGMLLGLLALYVTGSVFPSFKVILGNFLIVSTMKDYMGYIVPSIESNLPVWSLAFEVAFYVLFSFTIGRNQKKALFYWFIIALIAIPAFFLKTDRDAFTHIIAVFAFSSVWLVGYYIYEYRNLFYVEKYTVLFGLGILPLISRMQFSANFYDPLKYFIFSIFAIPFFRFCLQLPPEGKKIKMIYLIIPHTLFVIAALTIRYMPLTNTIVYSTFPYVYMAIGFMIEKLKLKGFVLKFIDKAGSMTGKYSYPLYISHYTVLFVFSKYIHNVLLYAIVSLPIIAVIAYGLENWFQPVVLRYVKKGKPIKAPGVAAEAYNPALQAPLIAAKSA</sequence>
<keyword evidence="1" id="KW-0808">Transferase</keyword>
<dbReference type="InterPro" id="IPR002656">
    <property type="entry name" value="Acyl_transf_3_dom"/>
</dbReference>
<dbReference type="InterPro" id="IPR050879">
    <property type="entry name" value="Acyltransferase_3"/>
</dbReference>
<dbReference type="AlphaFoldDB" id="A0A0X8X4K6"/>
<dbReference type="RefSeq" id="WP_096353152.1">
    <property type="nucleotide sequence ID" value="NZ_AP017313.1"/>
</dbReference>
<name>A0A0X8X4K6_9SPHI</name>
<proteinExistence type="predicted"/>
<gene>
    <name evidence="1" type="ORF">MgSA37_03187</name>
</gene>
<dbReference type="PANTHER" id="PTHR23028">
    <property type="entry name" value="ACETYLTRANSFERASE"/>
    <property type="match status" value="1"/>
</dbReference>
<evidence type="ECO:0000313" key="1">
    <source>
        <dbReference type="EMBL" id="BAU55007.1"/>
    </source>
</evidence>
<keyword evidence="2" id="KW-1185">Reference proteome</keyword>
<reference evidence="1 2" key="1">
    <citation type="submission" date="2015-12" db="EMBL/GenBank/DDBJ databases">
        <title>Genome sequence of Mucilaginibacter gotjawali.</title>
        <authorList>
            <person name="Lee J.S."/>
            <person name="Lee K.C."/>
            <person name="Kim K.K."/>
            <person name="Lee B.W."/>
        </authorList>
    </citation>
    <scope>NUCLEOTIDE SEQUENCE [LARGE SCALE GENOMIC DNA]</scope>
    <source>
        <strain evidence="1 2">SA3-7</strain>
    </source>
</reference>
<dbReference type="EMBL" id="AP017313">
    <property type="protein sequence ID" value="BAU55007.1"/>
    <property type="molecule type" value="Genomic_DNA"/>
</dbReference>
<organism evidence="1 2">
    <name type="scientific">Mucilaginibacter gotjawali</name>
    <dbReference type="NCBI Taxonomy" id="1550579"/>
    <lineage>
        <taxon>Bacteria</taxon>
        <taxon>Pseudomonadati</taxon>
        <taxon>Bacteroidota</taxon>
        <taxon>Sphingobacteriia</taxon>
        <taxon>Sphingobacteriales</taxon>
        <taxon>Sphingobacteriaceae</taxon>
        <taxon>Mucilaginibacter</taxon>
    </lineage>
</organism>
<protein>
    <submittedName>
        <fullName evidence="1">Acyltransferase family protein</fullName>
    </submittedName>
</protein>
<dbReference type="Pfam" id="PF01757">
    <property type="entry name" value="Acyl_transf_3"/>
    <property type="match status" value="1"/>
</dbReference>
<dbReference type="Proteomes" id="UP000218263">
    <property type="component" value="Chromosome"/>
</dbReference>
<accession>A0A0X8X4K6</accession>
<keyword evidence="1" id="KW-0012">Acyltransferase</keyword>
<dbReference type="KEGG" id="mgot:MgSA37_03187"/>
<dbReference type="PANTHER" id="PTHR23028:SF134">
    <property type="entry name" value="PUTATIVE (AFU_ORTHOLOGUE AFUA_4G08520)-RELATED"/>
    <property type="match status" value="1"/>
</dbReference>